<dbReference type="InterPro" id="IPR036291">
    <property type="entry name" value="NAD(P)-bd_dom_sf"/>
</dbReference>
<evidence type="ECO:0000256" key="2">
    <source>
        <dbReference type="ARBA" id="ARBA00023141"/>
    </source>
</evidence>
<dbReference type="GO" id="GO:0019632">
    <property type="term" value="P:shikimate metabolic process"/>
    <property type="evidence" value="ECO:0007669"/>
    <property type="project" value="TreeGrafter"/>
</dbReference>
<evidence type="ECO:0000256" key="1">
    <source>
        <dbReference type="ARBA" id="ARBA00004871"/>
    </source>
</evidence>
<dbReference type="Pfam" id="PF08501">
    <property type="entry name" value="Shikimate_dh_N"/>
    <property type="match status" value="1"/>
</dbReference>
<dbReference type="InterPro" id="IPR046346">
    <property type="entry name" value="Aminoacid_DH-like_N_sf"/>
</dbReference>
<dbReference type="Gene3D" id="3.40.50.720">
    <property type="entry name" value="NAD(P)-binding Rossmann-like Domain"/>
    <property type="match status" value="1"/>
</dbReference>
<dbReference type="SUPFAM" id="SSF53223">
    <property type="entry name" value="Aminoacid dehydrogenase-like, N-terminal domain"/>
    <property type="match status" value="1"/>
</dbReference>
<evidence type="ECO:0000313" key="4">
    <source>
        <dbReference type="EMBL" id="QHC55367.1"/>
    </source>
</evidence>
<sequence>MDAGPPGVPVTAAGYRLAVLGAPIAHSKSPALHAAAYRVLGLDWSYSAVETTEATLAAVVSGERWHGLSLTMPLKHAVRPLLAEEDPVARTTGAVNTVLVDRSGAGPRLRGFNTDVAGIVRALRDAGVGSVPRIEVLGGGATAASALAAAAELGASRVTLTLRSPEKAAALAPVAAALDLALDVRPFSAWAAGEPAPLVVSTLPGGAADALEVPEAVVAASTLFDVAYSPWPSALARHWEAAGSPVVSGLGMLLHQALVQVRIFVAGDPAAALEHEDEVLAAMRRAVAPGPLH</sequence>
<keyword evidence="2" id="KW-0028">Amino-acid biosynthesis</keyword>
<dbReference type="EMBL" id="CP047186">
    <property type="protein sequence ID" value="QHC55367.1"/>
    <property type="molecule type" value="Genomic_DNA"/>
</dbReference>
<dbReference type="Proteomes" id="UP000465031">
    <property type="component" value="Chromosome"/>
</dbReference>
<dbReference type="GO" id="GO:0050661">
    <property type="term" value="F:NADP binding"/>
    <property type="evidence" value="ECO:0007669"/>
    <property type="project" value="TreeGrafter"/>
</dbReference>
<dbReference type="PANTHER" id="PTHR21089">
    <property type="entry name" value="SHIKIMATE DEHYDROGENASE"/>
    <property type="match status" value="1"/>
</dbReference>
<dbReference type="GO" id="GO:0009073">
    <property type="term" value="P:aromatic amino acid family biosynthetic process"/>
    <property type="evidence" value="ECO:0007669"/>
    <property type="project" value="UniProtKB-KW"/>
</dbReference>
<evidence type="ECO:0000313" key="5">
    <source>
        <dbReference type="Proteomes" id="UP000465031"/>
    </source>
</evidence>
<gene>
    <name evidence="4" type="ORF">GSU10_06785</name>
</gene>
<name>A0AAE6RJK0_9MICO</name>
<proteinExistence type="predicted"/>
<evidence type="ECO:0000259" key="3">
    <source>
        <dbReference type="Pfam" id="PF08501"/>
    </source>
</evidence>
<dbReference type="InterPro" id="IPR022893">
    <property type="entry name" value="Shikimate_DH_fam"/>
</dbReference>
<dbReference type="PANTHER" id="PTHR21089:SF1">
    <property type="entry name" value="BIFUNCTIONAL 3-DEHYDROQUINATE DEHYDRATASE_SHIKIMATE DEHYDROGENASE, CHLOROPLASTIC"/>
    <property type="match status" value="1"/>
</dbReference>
<dbReference type="GO" id="GO:0005829">
    <property type="term" value="C:cytosol"/>
    <property type="evidence" value="ECO:0007669"/>
    <property type="project" value="TreeGrafter"/>
</dbReference>
<keyword evidence="2" id="KW-0057">Aromatic amino acid biosynthesis</keyword>
<feature type="domain" description="Shikimate dehydrogenase substrate binding N-terminal" evidence="3">
    <location>
        <begin position="19"/>
        <end position="98"/>
    </location>
</feature>
<dbReference type="GO" id="GO:0004764">
    <property type="term" value="F:shikimate 3-dehydrogenase (NADP+) activity"/>
    <property type="evidence" value="ECO:0007669"/>
    <property type="project" value="InterPro"/>
</dbReference>
<organism evidence="4 5">
    <name type="scientific">Rathayibacter tanaceti</name>
    <dbReference type="NCBI Taxonomy" id="1671680"/>
    <lineage>
        <taxon>Bacteria</taxon>
        <taxon>Bacillati</taxon>
        <taxon>Actinomycetota</taxon>
        <taxon>Actinomycetes</taxon>
        <taxon>Micrococcales</taxon>
        <taxon>Microbacteriaceae</taxon>
        <taxon>Rathayibacter</taxon>
    </lineage>
</organism>
<dbReference type="KEGG" id="rte:GSU10_06785"/>
<accession>A0AAE6RJK0</accession>
<dbReference type="GO" id="GO:0009423">
    <property type="term" value="P:chorismate biosynthetic process"/>
    <property type="evidence" value="ECO:0007669"/>
    <property type="project" value="TreeGrafter"/>
</dbReference>
<dbReference type="AlphaFoldDB" id="A0AAE6RJK0"/>
<dbReference type="InterPro" id="IPR013708">
    <property type="entry name" value="Shikimate_DH-bd_N"/>
</dbReference>
<dbReference type="Gene3D" id="3.40.50.10860">
    <property type="entry name" value="Leucine Dehydrogenase, chain A, domain 1"/>
    <property type="match status" value="1"/>
</dbReference>
<dbReference type="SUPFAM" id="SSF51735">
    <property type="entry name" value="NAD(P)-binding Rossmann-fold domains"/>
    <property type="match status" value="1"/>
</dbReference>
<comment type="pathway">
    <text evidence="1">Metabolic intermediate biosynthesis; chorismate biosynthesis; chorismate from D-erythrose 4-phosphate and phosphoenolpyruvate: step 4/7.</text>
</comment>
<reference evidence="5" key="1">
    <citation type="submission" date="2019-12" db="EMBL/GenBank/DDBJ databases">
        <title>Complete and draft genome sequences of new strains and members of some known species of the genus Rathayibacter isolated from plants.</title>
        <authorList>
            <person name="Tarlachkov S.V."/>
            <person name="Starodumova I.P."/>
            <person name="Dorofeeva L.V."/>
            <person name="Prisyazhnaya N.V."/>
            <person name="Leyn S."/>
            <person name="Zlamal J."/>
            <person name="Elan M."/>
            <person name="Osterman A.L."/>
            <person name="Nadler S."/>
            <person name="Subbotin S.A."/>
            <person name="Evtushenko L.I."/>
        </authorList>
    </citation>
    <scope>NUCLEOTIDE SEQUENCE [LARGE SCALE GENOMIC DNA]</scope>
    <source>
        <strain evidence="5">VKM Ac-2761</strain>
    </source>
</reference>
<protein>
    <submittedName>
        <fullName evidence="4">Shikimate dehydrogenase</fullName>
    </submittedName>
</protein>